<dbReference type="SMART" id="SM00880">
    <property type="entry name" value="CHAD"/>
    <property type="match status" value="1"/>
</dbReference>
<organism evidence="2 3">
    <name type="scientific">Candidatus Nitrosotenuis uzonensis</name>
    <dbReference type="NCBI Taxonomy" id="1407055"/>
    <lineage>
        <taxon>Archaea</taxon>
        <taxon>Nitrososphaerota</taxon>
        <taxon>Candidatus Nitrosotenuis</taxon>
    </lineage>
</organism>
<dbReference type="Gene3D" id="1.40.20.10">
    <property type="entry name" value="CHAD domain"/>
    <property type="match status" value="1"/>
</dbReference>
<dbReference type="InterPro" id="IPR038186">
    <property type="entry name" value="CHAD_dom_sf"/>
</dbReference>
<protein>
    <recommendedName>
        <fullName evidence="1">CHAD domain-containing protein</fullName>
    </recommendedName>
</protein>
<name>V6AR01_9ARCH</name>
<dbReference type="PANTHER" id="PTHR39339">
    <property type="entry name" value="SLR1444 PROTEIN"/>
    <property type="match status" value="1"/>
</dbReference>
<accession>V6AR01</accession>
<keyword evidence="3" id="KW-1185">Reference proteome</keyword>
<evidence type="ECO:0000259" key="1">
    <source>
        <dbReference type="PROSITE" id="PS51708"/>
    </source>
</evidence>
<evidence type="ECO:0000313" key="2">
    <source>
        <dbReference type="EMBL" id="CDI04980.1"/>
    </source>
</evidence>
<dbReference type="Pfam" id="PF05235">
    <property type="entry name" value="CHAD"/>
    <property type="match status" value="1"/>
</dbReference>
<dbReference type="Proteomes" id="UP000018159">
    <property type="component" value="Unassembled WGS sequence"/>
</dbReference>
<reference evidence="2 3" key="1">
    <citation type="journal article" date="2013" name="PLoS ONE">
        <title>Enrichment and Genome Sequence of the Group I.1a Ammonia-Oxidizing Archaeon ?Ca. Nitrosotenuis uzonensis? Representing a Clade Globally.</title>
        <authorList>
            <person name="Lebedeva E.V."/>
            <person name="Hatzenpichler R."/>
            <person name="Pelletier E."/>
            <person name="Schuster N."/>
            <person name="Hauzmayer S."/>
            <person name="Bulaev A."/>
            <person name="Grigor'eva N.V."/>
            <person name="Galushko A."/>
            <person name="Schmid M."/>
            <person name="Palatinszky M."/>
            <person name="Le Paslier D."/>
            <person name="Daims H."/>
            <person name="Wagner M."/>
        </authorList>
    </citation>
    <scope>NUCLEOTIDE SEQUENCE [LARGE SCALE GENOMIC DNA]</scope>
    <source>
        <strain evidence="2 3">N4</strain>
    </source>
</reference>
<dbReference type="STRING" id="1407055.NITUZ_140055"/>
<dbReference type="EMBL" id="CBTY010000006">
    <property type="protein sequence ID" value="CDI04980.1"/>
    <property type="molecule type" value="Genomic_DNA"/>
</dbReference>
<dbReference type="InterPro" id="IPR007899">
    <property type="entry name" value="CHAD_dom"/>
</dbReference>
<dbReference type="PANTHER" id="PTHR39339:SF1">
    <property type="entry name" value="CHAD DOMAIN-CONTAINING PROTEIN"/>
    <property type="match status" value="1"/>
</dbReference>
<comment type="caution">
    <text evidence="2">The sequence shown here is derived from an EMBL/GenBank/DDBJ whole genome shotgun (WGS) entry which is preliminary data.</text>
</comment>
<evidence type="ECO:0000313" key="3">
    <source>
        <dbReference type="Proteomes" id="UP000018159"/>
    </source>
</evidence>
<dbReference type="AlphaFoldDB" id="V6AR01"/>
<feature type="domain" description="CHAD" evidence="1">
    <location>
        <begin position="4"/>
        <end position="255"/>
    </location>
</feature>
<proteinExistence type="predicted"/>
<dbReference type="PROSITE" id="PS51708">
    <property type="entry name" value="CHAD"/>
    <property type="match status" value="1"/>
</dbReference>
<sequence length="255" mass="30638">MKMRQLESEQYFTTLQRIVQKVQEKLTQYLDTTNEENVHDVRTSIRRLESAWRIMPKKLREKPKIRDFVVAYKELFKTNSQIRDFDVISKRISSNSTILELIESKKKKKMILARRRAEHASSMRFPRLTVKDISSEKLERRFNKVTYRLVERIHMLIPKAVENEKNVSELHELRKNCKKLRYLLELVDDSTSSDFVNHLKQVQDSLGAIHDIDITVDFLHKLPRKYKVDMLVKSEYDLRSVLYQKFVQEYRSFKL</sequence>
<gene>
    <name evidence="2" type="ORF">NITUZ_140055</name>
</gene>